<dbReference type="EMBL" id="CM056780">
    <property type="protein sequence ID" value="KAJ8715844.1"/>
    <property type="molecule type" value="Genomic_DNA"/>
</dbReference>
<protein>
    <submittedName>
        <fullName evidence="1">Uncharacterized protein</fullName>
    </submittedName>
</protein>
<organism evidence="1 2">
    <name type="scientific">Mythimna loreyi</name>
    <dbReference type="NCBI Taxonomy" id="667449"/>
    <lineage>
        <taxon>Eukaryota</taxon>
        <taxon>Metazoa</taxon>
        <taxon>Ecdysozoa</taxon>
        <taxon>Arthropoda</taxon>
        <taxon>Hexapoda</taxon>
        <taxon>Insecta</taxon>
        <taxon>Pterygota</taxon>
        <taxon>Neoptera</taxon>
        <taxon>Endopterygota</taxon>
        <taxon>Lepidoptera</taxon>
        <taxon>Glossata</taxon>
        <taxon>Ditrysia</taxon>
        <taxon>Noctuoidea</taxon>
        <taxon>Noctuidae</taxon>
        <taxon>Noctuinae</taxon>
        <taxon>Hadenini</taxon>
        <taxon>Mythimna</taxon>
    </lineage>
</organism>
<reference evidence="1" key="1">
    <citation type="submission" date="2023-03" db="EMBL/GenBank/DDBJ databases">
        <title>Chromosome-level genomes of two armyworms, Mythimna separata and Mythimna loreyi, provide insights into the biosynthesis and reception of sex pheromones.</title>
        <authorList>
            <person name="Zhao H."/>
        </authorList>
    </citation>
    <scope>NUCLEOTIDE SEQUENCE</scope>
    <source>
        <strain evidence="1">BeijingLab</strain>
    </source>
</reference>
<comment type="caution">
    <text evidence="1">The sequence shown here is derived from an EMBL/GenBank/DDBJ whole genome shotgun (WGS) entry which is preliminary data.</text>
</comment>
<sequence length="207" mass="23882">MASVVKEIFDKLKYIKDYLTKLGPSRRSINVRQAKLTEVNILYKQFCSLQIAIEIQIKNKEIGDSEVQIITNLFDSINKLYSKIIQLCSDSTEDTENTMEKFELKTAIALLPIMTGDENITKQLISNIEMYESMIDDTSKKQLIQFVLKSRLSESAKLRMRNTYSSVADLILDMRSTLLPKKSDTAIHSKLQHMKQNDKSIENYESR</sequence>
<dbReference type="Proteomes" id="UP001231649">
    <property type="component" value="Chromosome 4"/>
</dbReference>
<evidence type="ECO:0000313" key="1">
    <source>
        <dbReference type="EMBL" id="KAJ8715844.1"/>
    </source>
</evidence>
<evidence type="ECO:0000313" key="2">
    <source>
        <dbReference type="Proteomes" id="UP001231649"/>
    </source>
</evidence>
<gene>
    <name evidence="1" type="ORF">PYW08_013129</name>
</gene>
<proteinExistence type="predicted"/>
<name>A0ACC2QJR4_9NEOP</name>
<keyword evidence="2" id="KW-1185">Reference proteome</keyword>
<accession>A0ACC2QJR4</accession>